<accession>A0ABS2MSZ7</accession>
<keyword evidence="3" id="KW-1185">Reference proteome</keyword>
<dbReference type="InterPro" id="IPR001387">
    <property type="entry name" value="Cro/C1-type_HTH"/>
</dbReference>
<gene>
    <name evidence="2" type="ORF">JOC49_002100</name>
</gene>
<sequence length="401" mass="46228">MRGVINKTNGKILGSIIKMNRLHKNMSQKALAGDICVGSYLSRIENGEILPSEQVIAQLFTALEIAYNDDEVFLSEGTRLIDRFLEELNINEFETSSRIFSEIDQQSERFRHSPLIIDYYIARLAYYCTTHYRDTFEETSNLLESVIDLMTYTQKFRYFLYRGIDQIQVARDTKRAYSFLTEAKGADENGHLWYWLGYLYLIETNAVKAFECFTIALQYYLSEANLLSIMGTYEMMGLVYAAENHYEEAKLYFDKGHKIAEKLGLSSYIRNFENHVLWLDFRGHKMDRILKTVVSNVPFTGYSIPGPITKVLAGLAVGNREEAEACSKMLIEIGSYDASYTAALVKDFDFQAGLPKSEIIPTDLLKSESVLMRQYAKEVLVQFFKAHRRYKEVAELLEKDN</sequence>
<dbReference type="Proteomes" id="UP000767854">
    <property type="component" value="Unassembled WGS sequence"/>
</dbReference>
<organism evidence="2 3">
    <name type="scientific">Fusibacter tunisiensis</name>
    <dbReference type="NCBI Taxonomy" id="1008308"/>
    <lineage>
        <taxon>Bacteria</taxon>
        <taxon>Bacillati</taxon>
        <taxon>Bacillota</taxon>
        <taxon>Clostridia</taxon>
        <taxon>Eubacteriales</taxon>
        <taxon>Eubacteriales Family XII. Incertae Sedis</taxon>
        <taxon>Fusibacter</taxon>
    </lineage>
</organism>
<name>A0ABS2MSZ7_9FIRM</name>
<evidence type="ECO:0000313" key="2">
    <source>
        <dbReference type="EMBL" id="MBM7562539.1"/>
    </source>
</evidence>
<reference evidence="2 3" key="1">
    <citation type="submission" date="2021-01" db="EMBL/GenBank/DDBJ databases">
        <title>Genomic Encyclopedia of Type Strains, Phase IV (KMG-IV): sequencing the most valuable type-strain genomes for metagenomic binning, comparative biology and taxonomic classification.</title>
        <authorList>
            <person name="Goeker M."/>
        </authorList>
    </citation>
    <scope>NUCLEOTIDE SEQUENCE [LARGE SCALE GENOMIC DNA]</scope>
    <source>
        <strain evidence="2 3">DSM 24436</strain>
    </source>
</reference>
<dbReference type="SUPFAM" id="SSF48452">
    <property type="entry name" value="TPR-like"/>
    <property type="match status" value="1"/>
</dbReference>
<proteinExistence type="predicted"/>
<evidence type="ECO:0000259" key="1">
    <source>
        <dbReference type="PROSITE" id="PS50943"/>
    </source>
</evidence>
<protein>
    <submittedName>
        <fullName evidence="2">Transcriptional regulator with XRE-family HTH domain</fullName>
    </submittedName>
</protein>
<dbReference type="InterPro" id="IPR011990">
    <property type="entry name" value="TPR-like_helical_dom_sf"/>
</dbReference>
<dbReference type="SMART" id="SM00530">
    <property type="entry name" value="HTH_XRE"/>
    <property type="match status" value="1"/>
</dbReference>
<dbReference type="Gene3D" id="1.25.40.10">
    <property type="entry name" value="Tetratricopeptide repeat domain"/>
    <property type="match status" value="2"/>
</dbReference>
<dbReference type="CDD" id="cd00093">
    <property type="entry name" value="HTH_XRE"/>
    <property type="match status" value="1"/>
</dbReference>
<comment type="caution">
    <text evidence="2">The sequence shown here is derived from an EMBL/GenBank/DDBJ whole genome shotgun (WGS) entry which is preliminary data.</text>
</comment>
<dbReference type="InterPro" id="IPR010982">
    <property type="entry name" value="Lambda_DNA-bd_dom_sf"/>
</dbReference>
<dbReference type="PROSITE" id="PS50943">
    <property type="entry name" value="HTH_CROC1"/>
    <property type="match status" value="1"/>
</dbReference>
<evidence type="ECO:0000313" key="3">
    <source>
        <dbReference type="Proteomes" id="UP000767854"/>
    </source>
</evidence>
<feature type="domain" description="HTH cro/C1-type" evidence="1">
    <location>
        <begin position="17"/>
        <end position="70"/>
    </location>
</feature>
<dbReference type="EMBL" id="JAFBDT010000021">
    <property type="protein sequence ID" value="MBM7562539.1"/>
    <property type="molecule type" value="Genomic_DNA"/>
</dbReference>
<dbReference type="Pfam" id="PF01381">
    <property type="entry name" value="HTH_3"/>
    <property type="match status" value="1"/>
</dbReference>
<dbReference type="RefSeq" id="WP_204664969.1">
    <property type="nucleotide sequence ID" value="NZ_JAFBDT010000021.1"/>
</dbReference>
<dbReference type="SUPFAM" id="SSF47413">
    <property type="entry name" value="lambda repressor-like DNA-binding domains"/>
    <property type="match status" value="1"/>
</dbReference>